<dbReference type="InterPro" id="IPR050388">
    <property type="entry name" value="ABC_Ni/Peptide_Import"/>
</dbReference>
<evidence type="ECO:0000256" key="9">
    <source>
        <dbReference type="ARBA" id="ARBA00047356"/>
    </source>
</evidence>
<keyword evidence="3" id="KW-0813">Transport</keyword>
<dbReference type="PROSITE" id="PS50893">
    <property type="entry name" value="ABC_TRANSPORTER_2"/>
    <property type="match status" value="1"/>
</dbReference>
<evidence type="ECO:0000256" key="3">
    <source>
        <dbReference type="ARBA" id="ARBA00022448"/>
    </source>
</evidence>
<keyword evidence="6 11" id="KW-0067">ATP-binding</keyword>
<dbReference type="EC" id="7.4.2.9" evidence="8"/>
<dbReference type="InterPro" id="IPR013563">
    <property type="entry name" value="Oligopep_ABC_C"/>
</dbReference>
<comment type="subcellular location">
    <subcellularLocation>
        <location evidence="1">Cell inner membrane</location>
        <topology evidence="1">Peripheral membrane protein</topology>
    </subcellularLocation>
</comment>
<feature type="domain" description="ABC transporter" evidence="10">
    <location>
        <begin position="6"/>
        <end position="251"/>
    </location>
</feature>
<dbReference type="InterPro" id="IPR003439">
    <property type="entry name" value="ABC_transporter-like_ATP-bd"/>
</dbReference>
<evidence type="ECO:0000256" key="6">
    <source>
        <dbReference type="ARBA" id="ARBA00022840"/>
    </source>
</evidence>
<dbReference type="EMBL" id="JAJUBB010000013">
    <property type="protein sequence ID" value="MDD1782812.1"/>
    <property type="molecule type" value="Genomic_DNA"/>
</dbReference>
<dbReference type="GO" id="GO:0005524">
    <property type="term" value="F:ATP binding"/>
    <property type="evidence" value="ECO:0007669"/>
    <property type="project" value="UniProtKB-KW"/>
</dbReference>
<protein>
    <recommendedName>
        <fullName evidence="8">ABC-type dipeptide transporter</fullName>
        <ecNumber evidence="8">7.4.2.9</ecNumber>
    </recommendedName>
</protein>
<sequence length="315" mass="34463">MTKMLLDVHQLQVTFNGFPAVNDVSFGIKRGEVLGVVGESGCGKSLMSLALIGLQPSVMRVGGEVHFNGQNVLSFDRKKWQRIRGDGISMIFQEPMTALNPVITIGDQVAEMFELHRGCDKATAKEKAIAILRQVHIPDAKTRFYAFPHELSGGMRQRVMIAMALACQPELIIADEPTTALDVTVQAQVLDLLEDLRESTGAAIMFISHNLGVVSQIADRVIVMYAGKIVEQAPADVLFANPRHPYTQGLIASFPTMDESRGELYAIPGTVPPLEQRLGGCVFADRCSKTSEKCLSDSPRIQCIDPEHTVACHYV</sequence>
<dbReference type="PANTHER" id="PTHR43297:SF2">
    <property type="entry name" value="DIPEPTIDE TRANSPORT ATP-BINDING PROTEIN DPPD"/>
    <property type="match status" value="1"/>
</dbReference>
<evidence type="ECO:0000259" key="10">
    <source>
        <dbReference type="PROSITE" id="PS50893"/>
    </source>
</evidence>
<dbReference type="CDD" id="cd03257">
    <property type="entry name" value="ABC_NikE_OppD_transporters"/>
    <property type="match status" value="1"/>
</dbReference>
<organism evidence="11 12">
    <name type="scientific">Enterovibrio qingdaonensis</name>
    <dbReference type="NCBI Taxonomy" id="2899818"/>
    <lineage>
        <taxon>Bacteria</taxon>
        <taxon>Pseudomonadati</taxon>
        <taxon>Pseudomonadota</taxon>
        <taxon>Gammaproteobacteria</taxon>
        <taxon>Vibrionales</taxon>
        <taxon>Vibrionaceae</taxon>
        <taxon>Enterovibrio</taxon>
    </lineage>
</organism>
<evidence type="ECO:0000256" key="4">
    <source>
        <dbReference type="ARBA" id="ARBA00022475"/>
    </source>
</evidence>
<accession>A0ABT5QPA7</accession>
<evidence type="ECO:0000256" key="1">
    <source>
        <dbReference type="ARBA" id="ARBA00004417"/>
    </source>
</evidence>
<dbReference type="Pfam" id="PF08352">
    <property type="entry name" value="oligo_HPY"/>
    <property type="match status" value="1"/>
</dbReference>
<evidence type="ECO:0000313" key="11">
    <source>
        <dbReference type="EMBL" id="MDD1782812.1"/>
    </source>
</evidence>
<keyword evidence="4" id="KW-1003">Cell membrane</keyword>
<comment type="similarity">
    <text evidence="2">Belongs to the ABC transporter superfamily.</text>
</comment>
<dbReference type="RefSeq" id="WP_274143447.1">
    <property type="nucleotide sequence ID" value="NZ_JAJUBB010000013.1"/>
</dbReference>
<comment type="caution">
    <text evidence="11">The sequence shown here is derived from an EMBL/GenBank/DDBJ whole genome shotgun (WGS) entry which is preliminary data.</text>
</comment>
<evidence type="ECO:0000256" key="5">
    <source>
        <dbReference type="ARBA" id="ARBA00022741"/>
    </source>
</evidence>
<dbReference type="InterPro" id="IPR017871">
    <property type="entry name" value="ABC_transporter-like_CS"/>
</dbReference>
<dbReference type="SMART" id="SM00382">
    <property type="entry name" value="AAA"/>
    <property type="match status" value="1"/>
</dbReference>
<comment type="catalytic activity">
    <reaction evidence="9">
        <text>a dipeptide(out) + ATP + H2O = a dipeptide(in) + ADP + phosphate + H(+)</text>
        <dbReference type="Rhea" id="RHEA:23120"/>
        <dbReference type="ChEBI" id="CHEBI:15377"/>
        <dbReference type="ChEBI" id="CHEBI:15378"/>
        <dbReference type="ChEBI" id="CHEBI:30616"/>
        <dbReference type="ChEBI" id="CHEBI:43474"/>
        <dbReference type="ChEBI" id="CHEBI:90799"/>
        <dbReference type="ChEBI" id="CHEBI:456216"/>
        <dbReference type="EC" id="7.4.2.9"/>
    </reaction>
</comment>
<keyword evidence="7" id="KW-0472">Membrane</keyword>
<dbReference type="InterPro" id="IPR027417">
    <property type="entry name" value="P-loop_NTPase"/>
</dbReference>
<reference evidence="11" key="1">
    <citation type="submission" date="2021-12" db="EMBL/GenBank/DDBJ databases">
        <title>Enterovibrio ZSDZ35 sp. nov. and Enterovibrio ZSDZ42 sp. nov., isolated from coastal seawater in Qingdao.</title>
        <authorList>
            <person name="Zhang P."/>
        </authorList>
    </citation>
    <scope>NUCLEOTIDE SEQUENCE</scope>
    <source>
        <strain evidence="11">ZSDZ35</strain>
    </source>
</reference>
<dbReference type="PROSITE" id="PS00211">
    <property type="entry name" value="ABC_TRANSPORTER_1"/>
    <property type="match status" value="1"/>
</dbReference>
<name>A0ABT5QPA7_9GAMM</name>
<dbReference type="SUPFAM" id="SSF52540">
    <property type="entry name" value="P-loop containing nucleoside triphosphate hydrolases"/>
    <property type="match status" value="1"/>
</dbReference>
<keyword evidence="12" id="KW-1185">Reference proteome</keyword>
<dbReference type="PANTHER" id="PTHR43297">
    <property type="entry name" value="OLIGOPEPTIDE TRANSPORT ATP-BINDING PROTEIN APPD"/>
    <property type="match status" value="1"/>
</dbReference>
<evidence type="ECO:0000256" key="8">
    <source>
        <dbReference type="ARBA" id="ARBA00038852"/>
    </source>
</evidence>
<keyword evidence="5" id="KW-0547">Nucleotide-binding</keyword>
<dbReference type="Gene3D" id="3.40.50.300">
    <property type="entry name" value="P-loop containing nucleotide triphosphate hydrolases"/>
    <property type="match status" value="1"/>
</dbReference>
<evidence type="ECO:0000256" key="2">
    <source>
        <dbReference type="ARBA" id="ARBA00005417"/>
    </source>
</evidence>
<dbReference type="Proteomes" id="UP001149821">
    <property type="component" value="Unassembled WGS sequence"/>
</dbReference>
<proteinExistence type="inferred from homology"/>
<gene>
    <name evidence="11" type="ORF">LRP49_16690</name>
</gene>
<evidence type="ECO:0000256" key="7">
    <source>
        <dbReference type="ARBA" id="ARBA00023136"/>
    </source>
</evidence>
<dbReference type="NCBIfam" id="TIGR01727">
    <property type="entry name" value="oligo_HPY"/>
    <property type="match status" value="1"/>
</dbReference>
<dbReference type="Pfam" id="PF00005">
    <property type="entry name" value="ABC_tran"/>
    <property type="match status" value="1"/>
</dbReference>
<dbReference type="InterPro" id="IPR003593">
    <property type="entry name" value="AAA+_ATPase"/>
</dbReference>
<evidence type="ECO:0000313" key="12">
    <source>
        <dbReference type="Proteomes" id="UP001149821"/>
    </source>
</evidence>